<dbReference type="Proteomes" id="UP000001307">
    <property type="component" value="Unassembled WGS sequence"/>
</dbReference>
<dbReference type="EMBL" id="FN653023">
    <property type="protein sequence ID" value="CBY18255.1"/>
    <property type="molecule type" value="Genomic_DNA"/>
</dbReference>
<gene>
    <name evidence="1" type="ORF">GSOID_T00017894001</name>
</gene>
<accession>E4X3Q1</accession>
<reference evidence="1" key="1">
    <citation type="journal article" date="2010" name="Science">
        <title>Plasticity of animal genome architecture unmasked by rapid evolution of a pelagic tunicate.</title>
        <authorList>
            <person name="Denoeud F."/>
            <person name="Henriet S."/>
            <person name="Mungpakdee S."/>
            <person name="Aury J.M."/>
            <person name="Da Silva C."/>
            <person name="Brinkmann H."/>
            <person name="Mikhaleva J."/>
            <person name="Olsen L.C."/>
            <person name="Jubin C."/>
            <person name="Canestro C."/>
            <person name="Bouquet J.M."/>
            <person name="Danks G."/>
            <person name="Poulain J."/>
            <person name="Campsteijn C."/>
            <person name="Adamski M."/>
            <person name="Cross I."/>
            <person name="Yadetie F."/>
            <person name="Muffato M."/>
            <person name="Louis A."/>
            <person name="Butcher S."/>
            <person name="Tsagkogeorga G."/>
            <person name="Konrad A."/>
            <person name="Singh S."/>
            <person name="Jensen M.F."/>
            <person name="Cong E.H."/>
            <person name="Eikeseth-Otteraa H."/>
            <person name="Noel B."/>
            <person name="Anthouard V."/>
            <person name="Porcel B.M."/>
            <person name="Kachouri-Lafond R."/>
            <person name="Nishino A."/>
            <person name="Ugolini M."/>
            <person name="Chourrout P."/>
            <person name="Nishida H."/>
            <person name="Aasland R."/>
            <person name="Huzurbazar S."/>
            <person name="Westhof E."/>
            <person name="Delsuc F."/>
            <person name="Lehrach H."/>
            <person name="Reinhardt R."/>
            <person name="Weissenbach J."/>
            <person name="Roy S.W."/>
            <person name="Artiguenave F."/>
            <person name="Postlethwait J.H."/>
            <person name="Manak J.R."/>
            <person name="Thompson E.M."/>
            <person name="Jaillon O."/>
            <person name="Du Pasquier L."/>
            <person name="Boudinot P."/>
            <person name="Liberles D.A."/>
            <person name="Volff J.N."/>
            <person name="Philippe H."/>
            <person name="Lenhard B."/>
            <person name="Roest Crollius H."/>
            <person name="Wincker P."/>
            <person name="Chourrout D."/>
        </authorList>
    </citation>
    <scope>NUCLEOTIDE SEQUENCE [LARGE SCALE GENOMIC DNA]</scope>
</reference>
<dbReference type="InParanoid" id="E4X3Q1"/>
<name>E4X3Q1_OIKDI</name>
<keyword evidence="2" id="KW-1185">Reference proteome</keyword>
<organism evidence="1">
    <name type="scientific">Oikopleura dioica</name>
    <name type="common">Tunicate</name>
    <dbReference type="NCBI Taxonomy" id="34765"/>
    <lineage>
        <taxon>Eukaryota</taxon>
        <taxon>Metazoa</taxon>
        <taxon>Chordata</taxon>
        <taxon>Tunicata</taxon>
        <taxon>Appendicularia</taxon>
        <taxon>Copelata</taxon>
        <taxon>Oikopleuridae</taxon>
        <taxon>Oikopleura</taxon>
    </lineage>
</organism>
<proteinExistence type="predicted"/>
<protein>
    <submittedName>
        <fullName evidence="1">Uncharacterized protein</fullName>
    </submittedName>
</protein>
<dbReference type="AlphaFoldDB" id="E4X3Q1"/>
<evidence type="ECO:0000313" key="2">
    <source>
        <dbReference type="Proteomes" id="UP000001307"/>
    </source>
</evidence>
<evidence type="ECO:0000313" key="1">
    <source>
        <dbReference type="EMBL" id="CBY18255.1"/>
    </source>
</evidence>
<sequence length="145" mass="16945">MPFLILMMVFSELETKMKCKRIYQLRQCCSHYIIAEIINNKTEYSTDALMGKFARSVPGEEEECELLHELKEITKVSVEYRVIGFRLMSLSIHQWRLELNTRSSFSRGVQRSTVPRKLWLRVNLESLVINLISSTHCKTILTSSN</sequence>